<reference evidence="2 3" key="1">
    <citation type="submission" date="2019-06" db="EMBL/GenBank/DDBJ databases">
        <title>Sequencing the genomes of 1000 actinobacteria strains.</title>
        <authorList>
            <person name="Klenk H.-P."/>
        </authorList>
    </citation>
    <scope>NUCLEOTIDE SEQUENCE [LARGE SCALE GENOMIC DNA]</scope>
    <source>
        <strain evidence="2 3">DSM 43866</strain>
    </source>
</reference>
<comment type="caution">
    <text evidence="2">The sequence shown here is derived from an EMBL/GenBank/DDBJ whole genome shotgun (WGS) entry which is preliminary data.</text>
</comment>
<gene>
    <name evidence="2" type="ORF">FHX34_10676</name>
</gene>
<dbReference type="GO" id="GO:0071111">
    <property type="term" value="F:cyclic-guanylate-specific phosphodiesterase activity"/>
    <property type="evidence" value="ECO:0007669"/>
    <property type="project" value="InterPro"/>
</dbReference>
<dbReference type="InterPro" id="IPR050706">
    <property type="entry name" value="Cyclic-di-GMP_PDE-like"/>
</dbReference>
<dbReference type="PANTHER" id="PTHR33121">
    <property type="entry name" value="CYCLIC DI-GMP PHOSPHODIESTERASE PDEF"/>
    <property type="match status" value="1"/>
</dbReference>
<dbReference type="Proteomes" id="UP000320239">
    <property type="component" value="Unassembled WGS sequence"/>
</dbReference>
<dbReference type="SMART" id="SM00052">
    <property type="entry name" value="EAL"/>
    <property type="match status" value="1"/>
</dbReference>
<dbReference type="PROSITE" id="PS50883">
    <property type="entry name" value="EAL"/>
    <property type="match status" value="1"/>
</dbReference>
<dbReference type="AlphaFoldDB" id="A0A561VIB0"/>
<dbReference type="InterPro" id="IPR035919">
    <property type="entry name" value="EAL_sf"/>
</dbReference>
<evidence type="ECO:0000259" key="1">
    <source>
        <dbReference type="PROSITE" id="PS50883"/>
    </source>
</evidence>
<name>A0A561VIB0_ACTTI</name>
<dbReference type="PANTHER" id="PTHR33121:SF76">
    <property type="entry name" value="SIGNALING PROTEIN"/>
    <property type="match status" value="1"/>
</dbReference>
<evidence type="ECO:0000313" key="3">
    <source>
        <dbReference type="Proteomes" id="UP000320239"/>
    </source>
</evidence>
<proteinExistence type="predicted"/>
<keyword evidence="3" id="KW-1185">Reference proteome</keyword>
<dbReference type="RefSeq" id="WP_122978260.1">
    <property type="nucleotide sequence ID" value="NZ_BOMX01000149.1"/>
</dbReference>
<evidence type="ECO:0000313" key="2">
    <source>
        <dbReference type="EMBL" id="TWG11346.1"/>
    </source>
</evidence>
<dbReference type="OrthoDB" id="3278016at2"/>
<dbReference type="CDD" id="cd01948">
    <property type="entry name" value="EAL"/>
    <property type="match status" value="1"/>
</dbReference>
<dbReference type="EMBL" id="VIWY01000006">
    <property type="protein sequence ID" value="TWG11346.1"/>
    <property type="molecule type" value="Genomic_DNA"/>
</dbReference>
<accession>A0A561VIB0</accession>
<feature type="domain" description="EAL" evidence="1">
    <location>
        <begin position="9"/>
        <end position="256"/>
    </location>
</feature>
<dbReference type="SUPFAM" id="SSF141868">
    <property type="entry name" value="EAL domain-like"/>
    <property type="match status" value="1"/>
</dbReference>
<protein>
    <submittedName>
        <fullName evidence="2">EAL domain-containing protein (Putative c-di-GMP-specific phosphodiesterase class I)</fullName>
    </submittedName>
</protein>
<dbReference type="Gene3D" id="3.20.20.450">
    <property type="entry name" value="EAL domain"/>
    <property type="match status" value="1"/>
</dbReference>
<dbReference type="Pfam" id="PF00563">
    <property type="entry name" value="EAL"/>
    <property type="match status" value="1"/>
</dbReference>
<organism evidence="2 3">
    <name type="scientific">Actinoplanes teichomyceticus</name>
    <dbReference type="NCBI Taxonomy" id="1867"/>
    <lineage>
        <taxon>Bacteria</taxon>
        <taxon>Bacillati</taxon>
        <taxon>Actinomycetota</taxon>
        <taxon>Actinomycetes</taxon>
        <taxon>Micromonosporales</taxon>
        <taxon>Micromonosporaceae</taxon>
        <taxon>Actinoplanes</taxon>
    </lineage>
</organism>
<dbReference type="InterPro" id="IPR001633">
    <property type="entry name" value="EAL_dom"/>
</dbReference>
<sequence length="391" mass="40920">MTQTVEMPPAPVSGTTIGAVLAGRLVQPLFQPIVDLSSRLVVGLEALARGPAGTALQFPDRLFAAATEAGRLGELDLLCSERALEHAITAGQPPPLLFTNAEPAVLDQPLSRRLVEMVRGGLPFRQVVELTERALPAAPGAMLRTAGQTQRWGNGLALDDVGVDPMSLAFLPILEPEVIKLDMGLLRDPDSEHTRAVCAVVRAEAVRTAALVIAEGIETEADLDTARRLGARWGQGWLFGRPGPIDRPHRYDPAGARLLRAPRPDFHLSTGTAFETAAASRAPATVTAGSVAGALTRLRDRVAADSAAVVMLSGRGDEVDGVAGPVRELAGRARSVIAFDDPAPGEFAALVIGAGYGHAVCARTSGVLELVTLDRLPAVAAVGRAILSRMA</sequence>